<keyword evidence="2" id="KW-0963">Cytoplasm</keyword>
<accession>A0A1X2HFI0</accession>
<dbReference type="Gene3D" id="3.40.50.300">
    <property type="entry name" value="P-loop containing nucleotide triphosphate hydrolases"/>
    <property type="match status" value="3"/>
</dbReference>
<gene>
    <name evidence="10" type="ORF">BCR43DRAFT_490141</name>
</gene>
<evidence type="ECO:0000256" key="7">
    <source>
        <dbReference type="ARBA" id="ARBA00022859"/>
    </source>
</evidence>
<dbReference type="InParanoid" id="A0A1X2HFI0"/>
<dbReference type="InterPro" id="IPR027417">
    <property type="entry name" value="P-loop_NTPase"/>
</dbReference>
<feature type="domain" description="RZ-type" evidence="9">
    <location>
        <begin position="1746"/>
        <end position="1828"/>
    </location>
</feature>
<dbReference type="InterPro" id="IPR045055">
    <property type="entry name" value="DNA2/NAM7-like"/>
</dbReference>
<proteinExistence type="predicted"/>
<dbReference type="GO" id="GO:0031048">
    <property type="term" value="P:regulatory ncRNA-mediated heterochromatin formation"/>
    <property type="evidence" value="ECO:0007669"/>
    <property type="project" value="TreeGrafter"/>
</dbReference>
<keyword evidence="11" id="KW-1185">Reference proteome</keyword>
<sequence length="1835" mass="204946">MKLGSQNGSPHSPVSGHYARSNSISSATSYRTHDSNGGRPPVVASARAAFENIRSKAIQSWNNGIDMELEEDAKTKVKKTAWLTEQEFESSIQPSVRPGASTAFIDHTPRPNSRSFAQAAASSSGDSGWSPKEEVYALPTPRPLMQQKQQKQPAISRSRETSYIADYPPMHERHLDTFTATSMSTRRPPRSPGARIAPDADKELARFFTCVINRSRGQQIIHEFQKGLDGILDQCSTYSNRTFRLLLEAIYALITEESAAMRSRMKSPFVSDGNLLTIQRVISHWSYLTRTIDDYLRTYVACPTELLPVLRLCNTVLVYDVSAARHTSVQVLRNVFAEIEPTFAPSESQQAQALLDEIDSMASGSGPQWPVSGNRVSRQAKDKDKDKDRFSESNSVLRWRRGKDPVPPLPSGFCILSESVAINDAQKRQYARLAGVVNRTKSRWRRDDLDLYLLTHYLLLREEIKGPFQAALENYQMTEALTAYSTKDGWSYYTGATVVCSTLGLTSHGPKIIMEYDVPLEDHGALPLEGSMALFVAECFDTAPRQQLQLGIESGRSSMLTGIVLQSDTYRVPDQGGRKAWTIVHLDEASLKVLDIKSRYTFFTTTVNATPKLSLLSWLHLHLTLEDSAMARVSQHIAQRLLTATNTDDSKDIPEYLRGRTIDLSPVLAPDHADVRARPDQHSFPKSAHERHTPTSAERAQGYKLSPSQIKALQHCLTHSVSVVSGPAGTGKTYLAGKLAEVLHKAFVESQCYQTILVVTERESTLDSILSSLQRNIPDLLRLGTQRADPALKDRQALKVVVSSASADPHRKRMQNLERKQAQIQASLNALFVYKWRVLAADPEILSATLPPGPKFTEKFKKGSLQAGVSWRENAPPINTLWTLWLSDVKMEEAQSPSTSSEHQILLTRRLNCQQRLNSLVSGKSAGVRMMPILSHDSAIHRQAWIDKRTPSIEPFDNAETWPLKTSSRSINEIRKELANAWADILKVNPWMVTPAQKQLYLQIIINVLVNAIDREIGQLLQEQVSVAATIEMARQGQWAAACSYNRVIGITANFAASHRELIQRLDPRVVIVDEAHKILETTLLSTVLGRTVEHLILFGDGQSKERPSVVNQSLKGEPKCFDTSLFERWNALGAQTIRLEEQWRMCTDIASIHDALANESGSHLFTAPMASQNWAQFARPTLKGLSERTFFIEQEKDATAVNTEDPASRYFKTKITKADVEEAKFVCHLALYTHQQGCKPEEISILAFSELQRDLLRVILRKDVAVFSCFVDDVSLIDVSLSKDYTKECSVAIVSLGKPDGQPVPDDDLFHALSRARYGLYFIGRSGATKGTRWEDVRTYMKKQNLLSKEFPLQCQVHLDTKTSVADWWDFKNVKNGGCARPCNQLMECGHVCPESCHLGTHEKIKCVKPCTRKRTEGCTHPCPEICHEGPCPPCQEVLTKELQCGHMAKDTCEKLRKNGYKCEVLKEYLLPCGHTVEAPCHGQQLPMCRAQNVVDMPCGHEMLATCGRNTICTELCEKKLECGHRCSQMCGTDHSHDRADCTASCSKQLICGHYCGKGCANPDDHTNRCLERCQAVCFHGYECSRRCWEKCVECRMPCLYACKHAQCNNLCYQKCDRSPCNESCEKILGCSHPCPGLCGEPCPPCKVCAPDLTCSISMQKLSEFAEMEKIYMLPECGCVFSVEALDMFFQTQAKNGEHTAIKLWQCPTCQKPIYTALRYNQYIKTELALVNQIKAQQEEARAALTEQERKGVIHAMHAETKATVLHNILGGRWFACENGHPYYIGECGGATEISKCPQCGATIGGEDHKLAENNRFFGEFDGSSGPAWPGYTA</sequence>
<dbReference type="EMBL" id="MCGN01000004">
    <property type="protein sequence ID" value="ORY97662.1"/>
    <property type="molecule type" value="Genomic_DNA"/>
</dbReference>
<dbReference type="GO" id="GO:0004386">
    <property type="term" value="F:helicase activity"/>
    <property type="evidence" value="ECO:0007669"/>
    <property type="project" value="InterPro"/>
</dbReference>
<feature type="compositionally biased region" description="Polar residues" evidence="8">
    <location>
        <begin position="1"/>
        <end position="12"/>
    </location>
</feature>
<feature type="compositionally biased region" description="Basic and acidic residues" evidence="8">
    <location>
        <begin position="674"/>
        <end position="693"/>
    </location>
</feature>
<dbReference type="GO" id="GO:0008270">
    <property type="term" value="F:zinc ion binding"/>
    <property type="evidence" value="ECO:0007669"/>
    <property type="project" value="UniProtKB-KW"/>
</dbReference>
<keyword evidence="3" id="KW-0479">Metal-binding</keyword>
<keyword evidence="7" id="KW-0391">Immunity</keyword>
<dbReference type="PROSITE" id="PS51981">
    <property type="entry name" value="ZF_RZ"/>
    <property type="match status" value="1"/>
</dbReference>
<organism evidence="10 11">
    <name type="scientific">Syncephalastrum racemosum</name>
    <name type="common">Filamentous fungus</name>
    <dbReference type="NCBI Taxonomy" id="13706"/>
    <lineage>
        <taxon>Eukaryota</taxon>
        <taxon>Fungi</taxon>
        <taxon>Fungi incertae sedis</taxon>
        <taxon>Mucoromycota</taxon>
        <taxon>Mucoromycotina</taxon>
        <taxon>Mucoromycetes</taxon>
        <taxon>Mucorales</taxon>
        <taxon>Syncephalastraceae</taxon>
        <taxon>Syncephalastrum</taxon>
    </lineage>
</organism>
<evidence type="ECO:0000256" key="6">
    <source>
        <dbReference type="ARBA" id="ARBA00022833"/>
    </source>
</evidence>
<comment type="subcellular location">
    <subcellularLocation>
        <location evidence="1">Cytoplasm</location>
    </subcellularLocation>
</comment>
<dbReference type="OrthoDB" id="2423195at2759"/>
<evidence type="ECO:0000313" key="10">
    <source>
        <dbReference type="EMBL" id="ORY97662.1"/>
    </source>
</evidence>
<dbReference type="PANTHER" id="PTHR10887">
    <property type="entry name" value="DNA2/NAM7 HELICASE FAMILY"/>
    <property type="match status" value="1"/>
</dbReference>
<evidence type="ECO:0000256" key="2">
    <source>
        <dbReference type="ARBA" id="ARBA00022490"/>
    </source>
</evidence>
<feature type="region of interest" description="Disordered" evidence="8">
    <location>
        <begin position="89"/>
        <end position="131"/>
    </location>
</feature>
<dbReference type="Proteomes" id="UP000242180">
    <property type="component" value="Unassembled WGS sequence"/>
</dbReference>
<feature type="region of interest" description="Disordered" evidence="8">
    <location>
        <begin position="1"/>
        <end position="43"/>
    </location>
</feature>
<dbReference type="SMART" id="SM00438">
    <property type="entry name" value="ZnF_NFX"/>
    <property type="match status" value="5"/>
</dbReference>
<reference evidence="10 11" key="1">
    <citation type="submission" date="2016-07" db="EMBL/GenBank/DDBJ databases">
        <title>Pervasive Adenine N6-methylation of Active Genes in Fungi.</title>
        <authorList>
            <consortium name="DOE Joint Genome Institute"/>
            <person name="Mondo S.J."/>
            <person name="Dannebaum R.O."/>
            <person name="Kuo R.C."/>
            <person name="Labutti K."/>
            <person name="Haridas S."/>
            <person name="Kuo A."/>
            <person name="Salamov A."/>
            <person name="Ahrendt S.R."/>
            <person name="Lipzen A."/>
            <person name="Sullivan W."/>
            <person name="Andreopoulos W.B."/>
            <person name="Clum A."/>
            <person name="Lindquist E."/>
            <person name="Daum C."/>
            <person name="Ramamoorthy G.K."/>
            <person name="Gryganskyi A."/>
            <person name="Culley D."/>
            <person name="Magnuson J.K."/>
            <person name="James T.Y."/>
            <person name="O'Malley M.A."/>
            <person name="Stajich J.E."/>
            <person name="Spatafora J.W."/>
            <person name="Visel A."/>
            <person name="Grigoriev I.V."/>
        </authorList>
    </citation>
    <scope>NUCLEOTIDE SEQUENCE [LARGE SCALE GENOMIC DNA]</scope>
    <source>
        <strain evidence="10 11">NRRL 2496</strain>
    </source>
</reference>
<evidence type="ECO:0000256" key="4">
    <source>
        <dbReference type="ARBA" id="ARBA00022737"/>
    </source>
</evidence>
<feature type="region of interest" description="Disordered" evidence="8">
    <location>
        <begin position="363"/>
        <end position="394"/>
    </location>
</feature>
<keyword evidence="6" id="KW-0862">Zinc</keyword>
<dbReference type="InterPro" id="IPR041679">
    <property type="entry name" value="DNA2/NAM7-like_C"/>
</dbReference>
<dbReference type="SUPFAM" id="SSF52540">
    <property type="entry name" value="P-loop containing nucleoside triphosphate hydrolases"/>
    <property type="match status" value="1"/>
</dbReference>
<name>A0A1X2HFI0_SYNRA</name>
<feature type="compositionally biased region" description="Low complexity" evidence="8">
    <location>
        <begin position="113"/>
        <end position="130"/>
    </location>
</feature>
<dbReference type="InterPro" id="IPR041677">
    <property type="entry name" value="DNA2/NAM7_AAA_11"/>
</dbReference>
<dbReference type="GO" id="GO:0002376">
    <property type="term" value="P:immune system process"/>
    <property type="evidence" value="ECO:0007669"/>
    <property type="project" value="UniProtKB-KW"/>
</dbReference>
<dbReference type="InterPro" id="IPR046439">
    <property type="entry name" value="ZF_RZ_dom"/>
</dbReference>
<dbReference type="CDD" id="cd06008">
    <property type="entry name" value="NF-X1-zinc-finger"/>
    <property type="match status" value="1"/>
</dbReference>
<dbReference type="Pfam" id="PF13086">
    <property type="entry name" value="AAA_11"/>
    <property type="match status" value="1"/>
</dbReference>
<feature type="compositionally biased region" description="Polar residues" evidence="8">
    <location>
        <begin position="20"/>
        <end position="30"/>
    </location>
</feature>
<dbReference type="InterPro" id="IPR000967">
    <property type="entry name" value="Znf_NFX1"/>
</dbReference>
<evidence type="ECO:0000256" key="3">
    <source>
        <dbReference type="ARBA" id="ARBA00022723"/>
    </source>
</evidence>
<evidence type="ECO:0000313" key="11">
    <source>
        <dbReference type="Proteomes" id="UP000242180"/>
    </source>
</evidence>
<evidence type="ECO:0000256" key="5">
    <source>
        <dbReference type="ARBA" id="ARBA00022771"/>
    </source>
</evidence>
<evidence type="ECO:0000259" key="9">
    <source>
        <dbReference type="PROSITE" id="PS51981"/>
    </source>
</evidence>
<dbReference type="Pfam" id="PF20173">
    <property type="entry name" value="ZnF_RZ-type"/>
    <property type="match status" value="1"/>
</dbReference>
<keyword evidence="5" id="KW-0863">Zinc-finger</keyword>
<feature type="region of interest" description="Disordered" evidence="8">
    <location>
        <begin position="674"/>
        <end position="703"/>
    </location>
</feature>
<dbReference type="PANTHER" id="PTHR10887:SF341">
    <property type="entry name" value="NFX1-TYPE ZINC FINGER-CONTAINING PROTEIN 1"/>
    <property type="match status" value="1"/>
</dbReference>
<evidence type="ECO:0000256" key="8">
    <source>
        <dbReference type="SAM" id="MobiDB-lite"/>
    </source>
</evidence>
<dbReference type="GO" id="GO:0031380">
    <property type="term" value="C:nuclear RNA-directed RNA polymerase complex"/>
    <property type="evidence" value="ECO:0007669"/>
    <property type="project" value="TreeGrafter"/>
</dbReference>
<evidence type="ECO:0000256" key="1">
    <source>
        <dbReference type="ARBA" id="ARBA00004496"/>
    </source>
</evidence>
<dbReference type="STRING" id="13706.A0A1X2HFI0"/>
<feature type="compositionally biased region" description="Basic and acidic residues" evidence="8">
    <location>
        <begin position="379"/>
        <end position="391"/>
    </location>
</feature>
<dbReference type="OMA" id="MLPECGC"/>
<dbReference type="Pfam" id="PF13087">
    <property type="entry name" value="AAA_12"/>
    <property type="match status" value="1"/>
</dbReference>
<dbReference type="GO" id="GO:0005737">
    <property type="term" value="C:cytoplasm"/>
    <property type="evidence" value="ECO:0007669"/>
    <property type="project" value="UniProtKB-SubCell"/>
</dbReference>
<comment type="caution">
    <text evidence="10">The sequence shown here is derived from an EMBL/GenBank/DDBJ whole genome shotgun (WGS) entry which is preliminary data.</text>
</comment>
<keyword evidence="4" id="KW-0677">Repeat</keyword>
<protein>
    <recommendedName>
        <fullName evidence="9">RZ-type domain-containing protein</fullName>
    </recommendedName>
</protein>